<evidence type="ECO:0000313" key="7">
    <source>
        <dbReference type="Proteomes" id="UP000326865"/>
    </source>
</evidence>
<dbReference type="InterPro" id="IPR018977">
    <property type="entry name" value="NurA_domain"/>
</dbReference>
<evidence type="ECO:0000313" key="6">
    <source>
        <dbReference type="Proteomes" id="UP000326302"/>
    </source>
</evidence>
<feature type="domain" description="NurA" evidence="1">
    <location>
        <begin position="74"/>
        <end position="384"/>
    </location>
</feature>
<dbReference type="EMBL" id="QJOW01000002">
    <property type="protein sequence ID" value="KAB7517151.1"/>
    <property type="molecule type" value="Genomic_DNA"/>
</dbReference>
<keyword evidence="7" id="KW-1185">Reference proteome</keyword>
<evidence type="ECO:0000313" key="4">
    <source>
        <dbReference type="EMBL" id="KAB7519730.1"/>
    </source>
</evidence>
<dbReference type="OrthoDB" id="190207at2157"/>
<dbReference type="Pfam" id="PF09376">
    <property type="entry name" value="NurA"/>
    <property type="match status" value="1"/>
</dbReference>
<dbReference type="RefSeq" id="WP_152120026.1">
    <property type="nucleotide sequence ID" value="NZ_QJOW01000002.1"/>
</dbReference>
<dbReference type="SMART" id="SM00933">
    <property type="entry name" value="NurA"/>
    <property type="match status" value="1"/>
</dbReference>
<accession>A0A5N5ULC7</accession>
<dbReference type="EMBL" id="QMDY01000001">
    <property type="protein sequence ID" value="KAB7519730.1"/>
    <property type="molecule type" value="Genomic_DNA"/>
</dbReference>
<dbReference type="Proteomes" id="UP000326865">
    <property type="component" value="Unassembled WGS sequence"/>
</dbReference>
<reference evidence="5 6" key="1">
    <citation type="submission" date="2019-10" db="EMBL/GenBank/DDBJ databases">
        <title>Unraveling microbial dark matter from salterns through culturing: the case of the genus Halosegnis.</title>
        <authorList>
            <person name="Duran-Viseras A."/>
            <person name="Andrei A.-S."/>
            <person name="Vera-Gargallo B."/>
            <person name="Ghai R."/>
            <person name="Sanchez-Porro C."/>
            <person name="Ventosa A."/>
        </authorList>
    </citation>
    <scope>NUCLEOTIDE SEQUENCE [LARGE SCALE GENOMIC DNA]</scope>
    <source>
        <strain evidence="3 6">F17-44</strain>
        <strain evidence="2 7">F18-79</strain>
        <strain evidence="4 5">F19-13</strain>
    </source>
</reference>
<organism evidence="3 6">
    <name type="scientific">Halosegnis rubeus</name>
    <dbReference type="NCBI Taxonomy" id="2212850"/>
    <lineage>
        <taxon>Archaea</taxon>
        <taxon>Methanobacteriati</taxon>
        <taxon>Methanobacteriota</taxon>
        <taxon>Stenosarchaea group</taxon>
        <taxon>Halobacteria</taxon>
        <taxon>Halobacteriales</taxon>
        <taxon>Natronomonadaceae</taxon>
        <taxon>Halosegnis</taxon>
    </lineage>
</organism>
<dbReference type="Proteomes" id="UP000326207">
    <property type="component" value="Unassembled WGS sequence"/>
</dbReference>
<evidence type="ECO:0000313" key="5">
    <source>
        <dbReference type="Proteomes" id="UP000326207"/>
    </source>
</evidence>
<evidence type="ECO:0000313" key="3">
    <source>
        <dbReference type="EMBL" id="KAB7517151.1"/>
    </source>
</evidence>
<name>A0A5N5UHP1_9EURY</name>
<proteinExistence type="predicted"/>
<accession>A0A5N5UHP1</accession>
<protein>
    <submittedName>
        <fullName evidence="3">Nuclease</fullName>
    </submittedName>
</protein>
<comment type="caution">
    <text evidence="3">The sequence shown here is derived from an EMBL/GenBank/DDBJ whole genome shotgun (WGS) entry which is preliminary data.</text>
</comment>
<dbReference type="AlphaFoldDB" id="A0A5N5UHP1"/>
<evidence type="ECO:0000313" key="2">
    <source>
        <dbReference type="EMBL" id="KAB7515644.1"/>
    </source>
</evidence>
<dbReference type="Proteomes" id="UP000326302">
    <property type="component" value="Unassembled WGS sequence"/>
</dbReference>
<sequence>MTLDPVHFKAISRLASGVSRSVDESQHREFGETVWAEWLDPLVSDGREVVEPLGEQRRYRVDATDIALEADEYHPRHGLDSGTINPTTFKNGLVADVAHAAMSRVPSDLELHRGRTNVVAVHSNDVTVGNVGGDWQVDDGGYVRQRLLHVPTTDHAKTAVVHELALYMAEATHATENADTVTDLLVMDGPIYPKGLLTWLQRDPELAELLASDERPREVLQLYIDLVERFIERDIPMLGFVKNPASRLITRAIREKEGNSPWLNDAAFFSQLLEQGEMDDGEWVRETEELTYTNWFISRGSTDRALVSPDVPGVEHAYDNEAYEVTFTMVYDPRTDTVYRVEAPRYFTDDADRRDRLIRQILKGVASEQGPPAVVGKADSLAKISARETAALRRALEQAFDSEIDADYNDDRWGPFVE</sequence>
<gene>
    <name evidence="2" type="ORF">DM867_00400</name>
    <name evidence="3" type="ORF">DMP03_07280</name>
    <name evidence="4" type="ORF">DP108_00295</name>
</gene>
<accession>A0A5N5UAJ8</accession>
<dbReference type="EMBL" id="QKKZ01000001">
    <property type="protein sequence ID" value="KAB7515644.1"/>
    <property type="molecule type" value="Genomic_DNA"/>
</dbReference>
<evidence type="ECO:0000259" key="1">
    <source>
        <dbReference type="SMART" id="SM00933"/>
    </source>
</evidence>